<name>A0ABP8IQD1_9BACT</name>
<accession>A0ABP8IQD1</accession>
<gene>
    <name evidence="2" type="ORF">GCM10023185_35820</name>
</gene>
<dbReference type="InterPro" id="IPR000462">
    <property type="entry name" value="CDP-OH_P_trans"/>
</dbReference>
<organism evidence="2 3">
    <name type="scientific">Hymenobacter saemangeumensis</name>
    <dbReference type="NCBI Taxonomy" id="1084522"/>
    <lineage>
        <taxon>Bacteria</taxon>
        <taxon>Pseudomonadati</taxon>
        <taxon>Bacteroidota</taxon>
        <taxon>Cytophagia</taxon>
        <taxon>Cytophagales</taxon>
        <taxon>Hymenobacteraceae</taxon>
        <taxon>Hymenobacter</taxon>
    </lineage>
</organism>
<evidence type="ECO:0000313" key="2">
    <source>
        <dbReference type="EMBL" id="GAA4365513.1"/>
    </source>
</evidence>
<comment type="caution">
    <text evidence="2">The sequence shown here is derived from an EMBL/GenBank/DDBJ whole genome shotgun (WGS) entry which is preliminary data.</text>
</comment>
<feature type="transmembrane region" description="Helical" evidence="1">
    <location>
        <begin position="126"/>
        <end position="158"/>
    </location>
</feature>
<reference evidence="3" key="1">
    <citation type="journal article" date="2019" name="Int. J. Syst. Evol. Microbiol.">
        <title>The Global Catalogue of Microorganisms (GCM) 10K type strain sequencing project: providing services to taxonomists for standard genome sequencing and annotation.</title>
        <authorList>
            <consortium name="The Broad Institute Genomics Platform"/>
            <consortium name="The Broad Institute Genome Sequencing Center for Infectious Disease"/>
            <person name="Wu L."/>
            <person name="Ma J."/>
        </authorList>
    </citation>
    <scope>NUCLEOTIDE SEQUENCE [LARGE SCALE GENOMIC DNA]</scope>
    <source>
        <strain evidence="3">JCM 17923</strain>
    </source>
</reference>
<keyword evidence="1" id="KW-0472">Membrane</keyword>
<dbReference type="RefSeq" id="WP_345237488.1">
    <property type="nucleotide sequence ID" value="NZ_BAABGZ010000074.1"/>
</dbReference>
<evidence type="ECO:0000313" key="3">
    <source>
        <dbReference type="Proteomes" id="UP001501153"/>
    </source>
</evidence>
<feature type="transmembrane region" description="Helical" evidence="1">
    <location>
        <begin position="7"/>
        <end position="26"/>
    </location>
</feature>
<dbReference type="Proteomes" id="UP001501153">
    <property type="component" value="Unassembled WGS sequence"/>
</dbReference>
<evidence type="ECO:0000256" key="1">
    <source>
        <dbReference type="SAM" id="Phobius"/>
    </source>
</evidence>
<dbReference type="Pfam" id="PF01066">
    <property type="entry name" value="CDP-OH_P_transf"/>
    <property type="match status" value="1"/>
</dbReference>
<proteinExistence type="predicted"/>
<sequence>MKHIPISLIYARLLIGLALLALSLASVSHFPAIAIGLITLGLLTDVFDGIIARQLNISTEKLRRLDSSVDQVFWGLVVGATFFSCRQFFSDHGGRLLLLLAAEALVYAVCYAKFRKEVATHAWSSKAWVLVSFAALVQVIATCTSTVLFELCFYVGLLSRLENAAILLLLRSWTNDVPTVYHAWLLRQNKPIKRHKLLNG</sequence>
<dbReference type="Gene3D" id="1.20.120.1760">
    <property type="match status" value="1"/>
</dbReference>
<feature type="transmembrane region" description="Helical" evidence="1">
    <location>
        <begin position="95"/>
        <end position="114"/>
    </location>
</feature>
<keyword evidence="1" id="KW-0812">Transmembrane</keyword>
<dbReference type="EMBL" id="BAABGZ010000074">
    <property type="protein sequence ID" value="GAA4365513.1"/>
    <property type="molecule type" value="Genomic_DNA"/>
</dbReference>
<protein>
    <recommendedName>
        <fullName evidence="4">CDP-alcohol phosphatidyltransferase family protein</fullName>
    </recommendedName>
</protein>
<feature type="transmembrane region" description="Helical" evidence="1">
    <location>
        <begin position="164"/>
        <end position="186"/>
    </location>
</feature>
<evidence type="ECO:0008006" key="4">
    <source>
        <dbReference type="Google" id="ProtNLM"/>
    </source>
</evidence>
<dbReference type="InterPro" id="IPR043130">
    <property type="entry name" value="CDP-OH_PTrfase_TM_dom"/>
</dbReference>
<keyword evidence="1" id="KW-1133">Transmembrane helix</keyword>
<keyword evidence="3" id="KW-1185">Reference proteome</keyword>